<protein>
    <submittedName>
        <fullName evidence="2">Uncharacterized protein</fullName>
    </submittedName>
</protein>
<keyword evidence="3" id="KW-1185">Reference proteome</keyword>
<proteinExistence type="predicted"/>
<evidence type="ECO:0000313" key="3">
    <source>
        <dbReference type="Proteomes" id="UP001480955"/>
    </source>
</evidence>
<feature type="region of interest" description="Disordered" evidence="1">
    <location>
        <begin position="55"/>
        <end position="84"/>
    </location>
</feature>
<organism evidence="2 3">
    <name type="scientific">Methylorubrum podarium</name>
    <dbReference type="NCBI Taxonomy" id="200476"/>
    <lineage>
        <taxon>Bacteria</taxon>
        <taxon>Pseudomonadati</taxon>
        <taxon>Pseudomonadota</taxon>
        <taxon>Alphaproteobacteria</taxon>
        <taxon>Hyphomicrobiales</taxon>
        <taxon>Methylobacteriaceae</taxon>
        <taxon>Methylorubrum</taxon>
    </lineage>
</organism>
<name>A0ABV1QNW0_9HYPH</name>
<gene>
    <name evidence="2" type="ORF">ABS772_14170</name>
</gene>
<sequence>MWTCLSIPKTGIRSNGLFDKIEKLASICRSDQEARALLEGAHRLGAIGCRRSPDPPFPIPYPEGIDRMGHDPLAPAPGGAGMGQ</sequence>
<dbReference type="RefSeq" id="WP_350395474.1">
    <property type="nucleotide sequence ID" value="NZ_JBELQE010000083.1"/>
</dbReference>
<evidence type="ECO:0000256" key="1">
    <source>
        <dbReference type="SAM" id="MobiDB-lite"/>
    </source>
</evidence>
<accession>A0ABV1QNW0</accession>
<dbReference type="Proteomes" id="UP001480955">
    <property type="component" value="Unassembled WGS sequence"/>
</dbReference>
<dbReference type="EMBL" id="JBELQE010000083">
    <property type="protein sequence ID" value="MER2251063.1"/>
    <property type="molecule type" value="Genomic_DNA"/>
</dbReference>
<reference evidence="2 3" key="1">
    <citation type="submission" date="2024-06" db="EMBL/GenBank/DDBJ databases">
        <authorList>
            <person name="Campbell A.G."/>
        </authorList>
    </citation>
    <scope>NUCLEOTIDE SEQUENCE [LARGE SCALE GENOMIC DNA]</scope>
    <source>
        <strain evidence="2 3">EM12</strain>
    </source>
</reference>
<evidence type="ECO:0000313" key="2">
    <source>
        <dbReference type="EMBL" id="MER2251063.1"/>
    </source>
</evidence>
<comment type="caution">
    <text evidence="2">The sequence shown here is derived from an EMBL/GenBank/DDBJ whole genome shotgun (WGS) entry which is preliminary data.</text>
</comment>